<proteinExistence type="predicted"/>
<comment type="caution">
    <text evidence="1">The sequence shown here is derived from an EMBL/GenBank/DDBJ whole genome shotgun (WGS) entry which is preliminary data.</text>
</comment>
<sequence>MYLQKNTGAIYLLLSPKNTTKKTTDIQHIIPFPITIKEVNAKVAHKQSTGFPQVFHKKHFTIHSLLIYIPFSLL</sequence>
<keyword evidence="2" id="KW-1185">Reference proteome</keyword>
<organism evidence="1 2">
    <name type="scientific">Chryseobacterium rhizosphaerae</name>
    <dbReference type="NCBI Taxonomy" id="395937"/>
    <lineage>
        <taxon>Bacteria</taxon>
        <taxon>Pseudomonadati</taxon>
        <taxon>Bacteroidota</taxon>
        <taxon>Flavobacteriia</taxon>
        <taxon>Flavobacteriales</taxon>
        <taxon>Weeksellaceae</taxon>
        <taxon>Chryseobacterium group</taxon>
        <taxon>Chryseobacterium</taxon>
    </lineage>
</organism>
<evidence type="ECO:0000313" key="2">
    <source>
        <dbReference type="Proteomes" id="UP000256491"/>
    </source>
</evidence>
<gene>
    <name evidence="1" type="ORF">DRF57_19300</name>
</gene>
<accession>A0ABX9IGL6</accession>
<name>A0ABX9IGL6_9FLAO</name>
<protein>
    <submittedName>
        <fullName evidence="1">Uncharacterized protein</fullName>
    </submittedName>
</protein>
<dbReference type="EMBL" id="QNUF01000028">
    <property type="protein sequence ID" value="REC72395.1"/>
    <property type="molecule type" value="Genomic_DNA"/>
</dbReference>
<evidence type="ECO:0000313" key="1">
    <source>
        <dbReference type="EMBL" id="REC72395.1"/>
    </source>
</evidence>
<dbReference type="Proteomes" id="UP000256491">
    <property type="component" value="Unassembled WGS sequence"/>
</dbReference>
<reference evidence="1 2" key="1">
    <citation type="journal article" date="2010" name="Syst. Appl. Microbiol.">
        <title>Four new species of Chryseobacterium from the rhizosphere of coastal sand dune plants, Chryseobacterium elymi sp. nov., Chryseobacterium hagamense sp. nov., Chryseobacterium lathyri sp. nov. and Chryseobacterium rhizosphaerae sp. nov.</title>
        <authorList>
            <person name="Cho S.H."/>
            <person name="Lee K.S."/>
            <person name="Shin D.S."/>
            <person name="Han J.H."/>
            <person name="Park K.S."/>
            <person name="Lee C.H."/>
            <person name="Park K.H."/>
            <person name="Kim S.B."/>
        </authorList>
    </citation>
    <scope>NUCLEOTIDE SEQUENCE [LARGE SCALE GENOMIC DNA]</scope>
    <source>
        <strain evidence="1 2">KCTC 22548</strain>
    </source>
</reference>